<name>A0A291LV90_9RHOB</name>
<evidence type="ECO:0000259" key="8">
    <source>
        <dbReference type="PROSITE" id="PS50928"/>
    </source>
</evidence>
<evidence type="ECO:0000313" key="10">
    <source>
        <dbReference type="Proteomes" id="UP000219050"/>
    </source>
</evidence>
<keyword evidence="3" id="KW-1003">Cell membrane</keyword>
<feature type="transmembrane region" description="Helical" evidence="7">
    <location>
        <begin position="12"/>
        <end position="34"/>
    </location>
</feature>
<feature type="transmembrane region" description="Helical" evidence="7">
    <location>
        <begin position="423"/>
        <end position="444"/>
    </location>
</feature>
<dbReference type="InterPro" id="IPR000515">
    <property type="entry name" value="MetI-like"/>
</dbReference>
<keyword evidence="6 7" id="KW-0472">Membrane</keyword>
<dbReference type="GO" id="GO:0055085">
    <property type="term" value="P:transmembrane transport"/>
    <property type="evidence" value="ECO:0007669"/>
    <property type="project" value="InterPro"/>
</dbReference>
<feature type="domain" description="ABC transmembrane type-1" evidence="8">
    <location>
        <begin position="54"/>
        <end position="267"/>
    </location>
</feature>
<keyword evidence="4 7" id="KW-0812">Transmembrane</keyword>
<evidence type="ECO:0000256" key="6">
    <source>
        <dbReference type="ARBA" id="ARBA00023136"/>
    </source>
</evidence>
<feature type="transmembrane region" description="Helical" evidence="7">
    <location>
        <begin position="390"/>
        <end position="411"/>
    </location>
</feature>
<organism evidence="9 10">
    <name type="scientific">Pacificitalea manganoxidans</name>
    <dbReference type="NCBI Taxonomy" id="1411902"/>
    <lineage>
        <taxon>Bacteria</taxon>
        <taxon>Pseudomonadati</taxon>
        <taxon>Pseudomonadota</taxon>
        <taxon>Alphaproteobacteria</taxon>
        <taxon>Rhodobacterales</taxon>
        <taxon>Paracoccaceae</taxon>
        <taxon>Pacificitalea</taxon>
    </lineage>
</organism>
<feature type="transmembrane region" description="Helical" evidence="7">
    <location>
        <begin position="54"/>
        <end position="81"/>
    </location>
</feature>
<sequence length="556" mass="58300">MRRISGTVITLMIVLPVVLGLAHSVMASFGHLPILGRQGPDLSAWAALLAEPGFWRAVVLSLWTGLGATVLSLVLALGAVAASQHRAAGLRRVLAPLLAVPHAALAIGLAFVIAPSGWIARGLAPLIGWDRPPDLATVGDAWGLALILGLVLKEAPFLIAILLAALSQIPLGAQMAAGRALGYGRASVWLWVLVPQLWPLIRLPVLIVLAYSVSVVDMALILGPSNPPTLSVMVARLVTDPDLHAMLPASAGALAQLALTAVATVLLWGGAWACGRMGRFMLRRGARCQALDRGFALPVAALAGLLMLAALTAAALAVWSISFSWRWPDLWPDRLTAATWMTRSGWAHAAQNALCIAVTSSVLAVALAIGWLEGGDRAGRRGLAGWMRAAVALPLILPQLSVLIGLSGLLLRTDIAPFVAVVWGHLLFVFPYVLIALAGPWVALDPQLDRTAAALGVGPWRRLWRVKLPVLLAPLALAVALGFAVSIAQYLPTLFLGGGRIATLTTEAVALSSGSDRRVAAVHATLQAGLPWVVYLIALIGPALLYRNRLGLKGGT</sequence>
<feature type="transmembrane region" description="Helical" evidence="7">
    <location>
        <begin position="295"/>
        <end position="325"/>
    </location>
</feature>
<dbReference type="PANTHER" id="PTHR30183:SF6">
    <property type="entry name" value="INNER MEMBRANE ABC TRANSPORTER PERMEASE PROTEIN YNJC"/>
    <property type="match status" value="1"/>
</dbReference>
<gene>
    <name evidence="9" type="ORF">CBW24_00060</name>
</gene>
<keyword evidence="10" id="KW-1185">Reference proteome</keyword>
<feature type="transmembrane region" description="Helical" evidence="7">
    <location>
        <begin position="93"/>
        <end position="121"/>
    </location>
</feature>
<accession>A0A291LV90</accession>
<feature type="transmembrane region" description="Helical" evidence="7">
    <location>
        <begin position="529"/>
        <end position="546"/>
    </location>
</feature>
<feature type="domain" description="ABC transmembrane type-1" evidence="8">
    <location>
        <begin position="350"/>
        <end position="538"/>
    </location>
</feature>
<comment type="subcellular location">
    <subcellularLocation>
        <location evidence="1">Cell membrane</location>
        <topology evidence="1">Multi-pass membrane protein</topology>
    </subcellularLocation>
</comment>
<dbReference type="InterPro" id="IPR035906">
    <property type="entry name" value="MetI-like_sf"/>
</dbReference>
<dbReference type="PANTHER" id="PTHR30183">
    <property type="entry name" value="MOLYBDENUM TRANSPORT SYSTEM PERMEASE PROTEIN MODB"/>
    <property type="match status" value="1"/>
</dbReference>
<keyword evidence="2" id="KW-0813">Transport</keyword>
<dbReference type="EMBL" id="CP021404">
    <property type="protein sequence ID" value="ATI40564.1"/>
    <property type="molecule type" value="Genomic_DNA"/>
</dbReference>
<keyword evidence="5 7" id="KW-1133">Transmembrane helix</keyword>
<feature type="transmembrane region" description="Helical" evidence="7">
    <location>
        <begin position="188"/>
        <end position="213"/>
    </location>
</feature>
<reference evidence="9 10" key="1">
    <citation type="submission" date="2017-05" db="EMBL/GenBank/DDBJ databases">
        <title>Comparative genomic and metabolic analysis of manganese-oxidizing mechanisms in Celeribater manganoxidans DY25T: its adaption to the environment of polymetallic nodule.</title>
        <authorList>
            <person name="Wang X."/>
        </authorList>
    </citation>
    <scope>NUCLEOTIDE SEQUENCE [LARGE SCALE GENOMIC DNA]</scope>
    <source>
        <strain evidence="9 10">DY25</strain>
    </source>
</reference>
<dbReference type="OrthoDB" id="7852521at2"/>
<dbReference type="KEGG" id="cmag:CBW24_00060"/>
<proteinExistence type="predicted"/>
<dbReference type="Proteomes" id="UP000219050">
    <property type="component" value="Chromosome"/>
</dbReference>
<dbReference type="GO" id="GO:0005886">
    <property type="term" value="C:plasma membrane"/>
    <property type="evidence" value="ECO:0007669"/>
    <property type="project" value="UniProtKB-SubCell"/>
</dbReference>
<evidence type="ECO:0000256" key="4">
    <source>
        <dbReference type="ARBA" id="ARBA00022692"/>
    </source>
</evidence>
<dbReference type="RefSeq" id="WP_097372265.1">
    <property type="nucleotide sequence ID" value="NZ_CP021404.1"/>
</dbReference>
<dbReference type="SUPFAM" id="SSF161098">
    <property type="entry name" value="MetI-like"/>
    <property type="match status" value="2"/>
</dbReference>
<evidence type="ECO:0000313" key="9">
    <source>
        <dbReference type="EMBL" id="ATI40564.1"/>
    </source>
</evidence>
<evidence type="ECO:0000256" key="7">
    <source>
        <dbReference type="SAM" id="Phobius"/>
    </source>
</evidence>
<feature type="transmembrane region" description="Helical" evidence="7">
    <location>
        <begin position="470"/>
        <end position="491"/>
    </location>
</feature>
<feature type="transmembrane region" description="Helical" evidence="7">
    <location>
        <begin position="253"/>
        <end position="274"/>
    </location>
</feature>
<evidence type="ECO:0000256" key="5">
    <source>
        <dbReference type="ARBA" id="ARBA00022989"/>
    </source>
</evidence>
<protein>
    <recommendedName>
        <fullName evidence="8">ABC transmembrane type-1 domain-containing protein</fullName>
    </recommendedName>
</protein>
<evidence type="ECO:0000256" key="1">
    <source>
        <dbReference type="ARBA" id="ARBA00004651"/>
    </source>
</evidence>
<evidence type="ECO:0000256" key="3">
    <source>
        <dbReference type="ARBA" id="ARBA00022475"/>
    </source>
</evidence>
<dbReference type="AlphaFoldDB" id="A0A291LV90"/>
<evidence type="ECO:0000256" key="2">
    <source>
        <dbReference type="ARBA" id="ARBA00022448"/>
    </source>
</evidence>
<feature type="transmembrane region" description="Helical" evidence="7">
    <location>
        <begin position="141"/>
        <end position="167"/>
    </location>
</feature>
<dbReference type="CDD" id="cd06261">
    <property type="entry name" value="TM_PBP2"/>
    <property type="match status" value="1"/>
</dbReference>
<dbReference type="PROSITE" id="PS50928">
    <property type="entry name" value="ABC_TM1"/>
    <property type="match status" value="2"/>
</dbReference>
<feature type="transmembrane region" description="Helical" evidence="7">
    <location>
        <begin position="345"/>
        <end position="369"/>
    </location>
</feature>
<dbReference type="Gene3D" id="1.10.3720.10">
    <property type="entry name" value="MetI-like"/>
    <property type="match status" value="2"/>
</dbReference>